<evidence type="ECO:0000256" key="1">
    <source>
        <dbReference type="SAM" id="Phobius"/>
    </source>
</evidence>
<name>A0A1L4D1K2_9BACT</name>
<evidence type="ECO:0000313" key="2">
    <source>
        <dbReference type="EMBL" id="APJ04070.1"/>
    </source>
</evidence>
<evidence type="ECO:0000313" key="3">
    <source>
        <dbReference type="Proteomes" id="UP000184731"/>
    </source>
</evidence>
<dbReference type="OrthoDB" id="5294395at2"/>
<accession>A0A1L4D1K2</accession>
<keyword evidence="3" id="KW-1185">Reference proteome</keyword>
<dbReference type="EMBL" id="CP017834">
    <property type="protein sequence ID" value="APJ04070.1"/>
    <property type="molecule type" value="Genomic_DNA"/>
</dbReference>
<dbReference type="STRING" id="1915309.AXG55_09190"/>
<feature type="transmembrane region" description="Helical" evidence="1">
    <location>
        <begin position="21"/>
        <end position="39"/>
    </location>
</feature>
<dbReference type="Proteomes" id="UP000184731">
    <property type="component" value="Chromosome"/>
</dbReference>
<sequence>MQNFSKIKNKNTEQGQSLVEMIFILPLFFIALGGFIILFQQQIRGFSDEMTQSALAVSEASFFQEERSQGLWESGSFSSSHLMNSIAFAALNPSSAFQSSVDMKRGVFADKKPLKQALSSSHKNYCSFDALFDVVGKEEGSFELTTCAAGSAYESLNSHLAPIFEEVQQTYLGNFIYVPPQDFLWEKRSSEPSREAVSYMLSPGGILFSKNQASLFIPDTASFNTKCYMEPFSPHCDWDALGGKFSRAALDAAKLQLSACLAEAVATCLATGAALPVCTVAKGAEIAASLAVGKEAIACSKVNSILKASQKMVHGTVFAYSSIKIAQETAIRGEILINK</sequence>
<dbReference type="AlphaFoldDB" id="A0A1L4D1K2"/>
<keyword evidence="1" id="KW-0812">Transmembrane</keyword>
<dbReference type="KEGG" id="saqi:AXG55_09190"/>
<organism evidence="2 3">
    <name type="scientific">Silvanigrella aquatica</name>
    <dbReference type="NCBI Taxonomy" id="1915309"/>
    <lineage>
        <taxon>Bacteria</taxon>
        <taxon>Pseudomonadati</taxon>
        <taxon>Bdellovibrionota</taxon>
        <taxon>Oligoflexia</taxon>
        <taxon>Silvanigrellales</taxon>
        <taxon>Silvanigrellaceae</taxon>
        <taxon>Silvanigrella</taxon>
    </lineage>
</organism>
<reference evidence="2 3" key="1">
    <citation type="submission" date="2016-10" db="EMBL/GenBank/DDBJ databases">
        <title>Silvanigrella aquatica sp. nov., isolated from a freshwater lake located in the Black Forest, Germany, description of Silvanigrellaceae fam. nov., Silvanigrellales ord. nov., reclassification of the order Bdellovibrionales in the class Oligoflexia, reclassification of the families Bacteriovoracaceae and Halobacteriovoraceae in the new order Bacteriovoracales ord. nov., and reclassification of the family Pseudobacteriovoracaceae in the order Oligoflexiales.</title>
        <authorList>
            <person name="Hahn M.W."/>
            <person name="Schmidt J."/>
            <person name="Koll U."/>
            <person name="Rohde M."/>
            <person name="Verbag S."/>
            <person name="Pitt A."/>
            <person name="Nakai R."/>
            <person name="Naganuma T."/>
            <person name="Lang E."/>
        </authorList>
    </citation>
    <scope>NUCLEOTIDE SEQUENCE [LARGE SCALE GENOMIC DNA]</scope>
    <source>
        <strain evidence="2 3">MWH-Nonnen-W8red</strain>
    </source>
</reference>
<keyword evidence="1" id="KW-0472">Membrane</keyword>
<proteinExistence type="predicted"/>
<gene>
    <name evidence="2" type="ORF">AXG55_09190</name>
</gene>
<dbReference type="RefSeq" id="WP_148697820.1">
    <property type="nucleotide sequence ID" value="NZ_CP017834.1"/>
</dbReference>
<keyword evidence="1" id="KW-1133">Transmembrane helix</keyword>
<protein>
    <submittedName>
        <fullName evidence="2">Uncharacterized protein</fullName>
    </submittedName>
</protein>